<evidence type="ECO:0000313" key="2">
    <source>
        <dbReference type="Proteomes" id="UP000639643"/>
    </source>
</evidence>
<protein>
    <submittedName>
        <fullName evidence="1">Uncharacterized protein</fullName>
    </submittedName>
</protein>
<reference evidence="1" key="1">
    <citation type="journal article" date="2020" name="Phytopathology">
        <title>Genome Sequence Resources of Colletotrichum truncatum, C. plurivorum, C. musicola, and C. sojae: Four Species Pathogenic to Soybean (Glycine max).</title>
        <authorList>
            <person name="Rogerio F."/>
            <person name="Boufleur T.R."/>
            <person name="Ciampi-Guillardi M."/>
            <person name="Sukno S.A."/>
            <person name="Thon M.R."/>
            <person name="Massola Junior N.S."/>
            <person name="Baroncelli R."/>
        </authorList>
    </citation>
    <scope>NUCLEOTIDE SEQUENCE</scope>
    <source>
        <strain evidence="1">LFN0074</strain>
    </source>
</reference>
<proteinExistence type="predicted"/>
<keyword evidence="2" id="KW-1185">Reference proteome</keyword>
<gene>
    <name evidence="1" type="ORF">CMUS01_03843</name>
</gene>
<evidence type="ECO:0000313" key="1">
    <source>
        <dbReference type="EMBL" id="KAF6840746.1"/>
    </source>
</evidence>
<accession>A0A8H6U583</accession>
<organism evidence="1 2">
    <name type="scientific">Colletotrichum musicola</name>
    <dbReference type="NCBI Taxonomy" id="2175873"/>
    <lineage>
        <taxon>Eukaryota</taxon>
        <taxon>Fungi</taxon>
        <taxon>Dikarya</taxon>
        <taxon>Ascomycota</taxon>
        <taxon>Pezizomycotina</taxon>
        <taxon>Sordariomycetes</taxon>
        <taxon>Hypocreomycetidae</taxon>
        <taxon>Glomerellales</taxon>
        <taxon>Glomerellaceae</taxon>
        <taxon>Colletotrichum</taxon>
        <taxon>Colletotrichum orchidearum species complex</taxon>
    </lineage>
</organism>
<dbReference type="EMBL" id="WIGM01000097">
    <property type="protein sequence ID" value="KAF6840746.1"/>
    <property type="molecule type" value="Genomic_DNA"/>
</dbReference>
<dbReference type="AlphaFoldDB" id="A0A8H6U583"/>
<dbReference type="Proteomes" id="UP000639643">
    <property type="component" value="Unassembled WGS sequence"/>
</dbReference>
<sequence length="176" mass="20632">MLEPMRIIDYMEFTYLSRETFLRNIHPLGVFVRRGTMLHREVVDLNFKWNWIHFADDFWTTLAEIIRASRVPHVGINSIFGTLHSSWRDAVSSVSHASINLTPGRIARRPPRRYPIRAWTDAVPLQGSSVRAPDTYEGMDVWVLCRSRENILPDDDLARQRLRRRRSRSGLVNYQA</sequence>
<comment type="caution">
    <text evidence="1">The sequence shown here is derived from an EMBL/GenBank/DDBJ whole genome shotgun (WGS) entry which is preliminary data.</text>
</comment>
<name>A0A8H6U583_9PEZI</name>